<keyword evidence="3" id="KW-1185">Reference proteome</keyword>
<comment type="caution">
    <text evidence="2">The sequence shown here is derived from an EMBL/GenBank/DDBJ whole genome shotgun (WGS) entry which is preliminary data.</text>
</comment>
<reference evidence="2" key="1">
    <citation type="submission" date="2023-10" db="EMBL/GenBank/DDBJ databases">
        <authorList>
            <person name="Chen Y."/>
            <person name="Shah S."/>
            <person name="Dougan E. K."/>
            <person name="Thang M."/>
            <person name="Chan C."/>
        </authorList>
    </citation>
    <scope>NUCLEOTIDE SEQUENCE [LARGE SCALE GENOMIC DNA]</scope>
</reference>
<sequence length="267" mass="28107">MAVAAPAPAEVSLPVAAAMAAVSSSPLHGVAESSPYEPAELEQMLRNFRLRKRLDVLPGAGVPFDPYELRWIQEAWRDAGEVAQLRAEAEEGRAAAGEAERGSGARGGAEAMAEVAEMQQRLERGYGALNAERRSRVALAEGLRRQRESLAAIRSESALLRGQLGGLRAEAQQRVVENGALGRRLGLHRQSQARGLTQAAVLATALERVRKASDPRGGSAVQALAACRAQIAALVEDNAALSRSLARRSRASPGGPPGEPEPGALPP</sequence>
<protein>
    <recommendedName>
        <fullName evidence="4">Cilia- and flagella-associated protein 157</fullName>
    </recommendedName>
</protein>
<proteinExistence type="predicted"/>
<evidence type="ECO:0000256" key="1">
    <source>
        <dbReference type="SAM" id="MobiDB-lite"/>
    </source>
</evidence>
<gene>
    <name evidence="2" type="ORF">PCOR1329_LOCUS45792</name>
</gene>
<evidence type="ECO:0008006" key="4">
    <source>
        <dbReference type="Google" id="ProtNLM"/>
    </source>
</evidence>
<organism evidence="2 3">
    <name type="scientific">Prorocentrum cordatum</name>
    <dbReference type="NCBI Taxonomy" id="2364126"/>
    <lineage>
        <taxon>Eukaryota</taxon>
        <taxon>Sar</taxon>
        <taxon>Alveolata</taxon>
        <taxon>Dinophyceae</taxon>
        <taxon>Prorocentrales</taxon>
        <taxon>Prorocentraceae</taxon>
        <taxon>Prorocentrum</taxon>
    </lineage>
</organism>
<feature type="region of interest" description="Disordered" evidence="1">
    <location>
        <begin position="243"/>
        <end position="267"/>
    </location>
</feature>
<evidence type="ECO:0000313" key="3">
    <source>
        <dbReference type="Proteomes" id="UP001189429"/>
    </source>
</evidence>
<name>A0ABN9U749_9DINO</name>
<dbReference type="EMBL" id="CAUYUJ010015504">
    <property type="protein sequence ID" value="CAK0854866.1"/>
    <property type="molecule type" value="Genomic_DNA"/>
</dbReference>
<feature type="compositionally biased region" description="Pro residues" evidence="1">
    <location>
        <begin position="254"/>
        <end position="267"/>
    </location>
</feature>
<accession>A0ABN9U749</accession>
<evidence type="ECO:0000313" key="2">
    <source>
        <dbReference type="EMBL" id="CAK0854866.1"/>
    </source>
</evidence>
<dbReference type="Proteomes" id="UP001189429">
    <property type="component" value="Unassembled WGS sequence"/>
</dbReference>